<protein>
    <recommendedName>
        <fullName evidence="3">YitH acetyltransferase (GNAT) domain-containing protein</fullName>
    </recommendedName>
</protein>
<sequence>MFGTDWYNRPAFEESMQDALHSVDLADTAAYYSRSPASGFWILEYNGRFVGLIAVDASTDSASGDIPLSSDDQKSKLTAKGTSSLATIRHFYVEEPYRSTLVQDDLLKCALKFAFQEKKVQRVKALDAELTSYLGKSLRRQGFSSGSLVETVGVFGWSVHERVLDRKTYEKNQQA</sequence>
<evidence type="ECO:0000313" key="2">
    <source>
        <dbReference type="Proteomes" id="UP001385951"/>
    </source>
</evidence>
<dbReference type="Proteomes" id="UP001385951">
    <property type="component" value="Unassembled WGS sequence"/>
</dbReference>
<organism evidence="1 2">
    <name type="scientific">Cerrena zonata</name>
    <dbReference type="NCBI Taxonomy" id="2478898"/>
    <lineage>
        <taxon>Eukaryota</taxon>
        <taxon>Fungi</taxon>
        <taxon>Dikarya</taxon>
        <taxon>Basidiomycota</taxon>
        <taxon>Agaricomycotina</taxon>
        <taxon>Agaricomycetes</taxon>
        <taxon>Polyporales</taxon>
        <taxon>Cerrenaceae</taxon>
        <taxon>Cerrena</taxon>
    </lineage>
</organism>
<dbReference type="InterPro" id="IPR016181">
    <property type="entry name" value="Acyl_CoA_acyltransferase"/>
</dbReference>
<evidence type="ECO:0000313" key="1">
    <source>
        <dbReference type="EMBL" id="KAK7694602.1"/>
    </source>
</evidence>
<dbReference type="Gene3D" id="3.40.630.30">
    <property type="match status" value="1"/>
</dbReference>
<keyword evidence="2" id="KW-1185">Reference proteome</keyword>
<dbReference type="SUPFAM" id="SSF55729">
    <property type="entry name" value="Acyl-CoA N-acyltransferases (Nat)"/>
    <property type="match status" value="1"/>
</dbReference>
<comment type="caution">
    <text evidence="1">The sequence shown here is derived from an EMBL/GenBank/DDBJ whole genome shotgun (WGS) entry which is preliminary data.</text>
</comment>
<proteinExistence type="predicted"/>
<reference evidence="1 2" key="1">
    <citation type="submission" date="2022-09" db="EMBL/GenBank/DDBJ databases">
        <authorList>
            <person name="Palmer J.M."/>
        </authorList>
    </citation>
    <scope>NUCLEOTIDE SEQUENCE [LARGE SCALE GENOMIC DNA]</scope>
    <source>
        <strain evidence="1 2">DSM 7382</strain>
    </source>
</reference>
<name>A0AAW0GWL2_9APHY</name>
<evidence type="ECO:0008006" key="3">
    <source>
        <dbReference type="Google" id="ProtNLM"/>
    </source>
</evidence>
<gene>
    <name evidence="1" type="ORF">QCA50_001788</name>
</gene>
<dbReference type="EMBL" id="JASBNA010000002">
    <property type="protein sequence ID" value="KAK7694602.1"/>
    <property type="molecule type" value="Genomic_DNA"/>
</dbReference>
<accession>A0AAW0GWL2</accession>
<dbReference type="AlphaFoldDB" id="A0AAW0GWL2"/>